<feature type="binding site" evidence="1">
    <location>
        <begin position="107"/>
        <end position="108"/>
    </location>
    <ligand>
        <name>S-adenosyl-L-methionine</name>
        <dbReference type="ChEBI" id="CHEBI:59789"/>
    </ligand>
</feature>
<gene>
    <name evidence="1" type="primary">rsmJ</name>
    <name evidence="2" type="ordered locus">Nwat_1973</name>
</gene>
<keyword evidence="3" id="KW-1185">Reference proteome</keyword>
<comment type="subcellular location">
    <subcellularLocation>
        <location evidence="1">Cytoplasm</location>
    </subcellularLocation>
</comment>
<dbReference type="InterPro" id="IPR029063">
    <property type="entry name" value="SAM-dependent_MTases_sf"/>
</dbReference>
<name>D8K7D1_NITWC</name>
<evidence type="ECO:0000313" key="3">
    <source>
        <dbReference type="Proteomes" id="UP000000393"/>
    </source>
</evidence>
<dbReference type="EC" id="2.1.1.242" evidence="1"/>
<dbReference type="PANTHER" id="PTHR36112:SF1">
    <property type="entry name" value="RIBOSOMAL RNA SMALL SUBUNIT METHYLTRANSFERASE J"/>
    <property type="match status" value="1"/>
</dbReference>
<dbReference type="STRING" id="105559.Nwat_1973"/>
<dbReference type="AlphaFoldDB" id="D8K7D1"/>
<dbReference type="Proteomes" id="UP000000393">
    <property type="component" value="Chromosome"/>
</dbReference>
<dbReference type="eggNOG" id="COG0742">
    <property type="taxonomic scope" value="Bacteria"/>
</dbReference>
<dbReference type="EMBL" id="CP002086">
    <property type="protein sequence ID" value="ADJ28808.1"/>
    <property type="molecule type" value="Genomic_DNA"/>
</dbReference>
<keyword evidence="1" id="KW-0949">S-adenosyl-L-methionine</keyword>
<dbReference type="RefSeq" id="WP_013220899.1">
    <property type="nucleotide sequence ID" value="NC_014315.1"/>
</dbReference>
<organism evidence="2 3">
    <name type="scientific">Nitrosococcus watsoni (strain C-113)</name>
    <dbReference type="NCBI Taxonomy" id="105559"/>
    <lineage>
        <taxon>Bacteria</taxon>
        <taxon>Pseudomonadati</taxon>
        <taxon>Pseudomonadota</taxon>
        <taxon>Gammaproteobacteria</taxon>
        <taxon>Chromatiales</taxon>
        <taxon>Chromatiaceae</taxon>
        <taxon>Nitrosococcus</taxon>
    </lineage>
</organism>
<dbReference type="KEGG" id="nwa:Nwat_1973"/>
<evidence type="ECO:0000313" key="2">
    <source>
        <dbReference type="EMBL" id="ADJ28808.1"/>
    </source>
</evidence>
<sequence length="255" mass="28324">MQLNVGITCDSPRQLNAARQLACRLGLPLLTPSVNLDRLTITLVLSAQRLELHHPELGAPLFVDFVRGAMGYRRRQGEGRKQPLARAIGLKGNTCPHVLDATAGLGRDAFVLAMLGCPVRLIEQSPIIGALLEDGLARARKTPETASIIAHMTLMQGNAVDWMRTLNTQDFPEVIYLDPMYPERTKSALVKREMRLLRILAGKDENASLLFETALRCARRRVVVKRPRPGTPLAGPKPDFSIESKITRFDVYLTR</sequence>
<comment type="catalytic activity">
    <reaction evidence="1">
        <text>guanosine(1516) in 16S rRNA + S-adenosyl-L-methionine = N(2)-methylguanosine(1516) in 16S rRNA + S-adenosyl-L-homocysteine + H(+)</text>
        <dbReference type="Rhea" id="RHEA:43220"/>
        <dbReference type="Rhea" id="RHEA-COMP:10412"/>
        <dbReference type="Rhea" id="RHEA-COMP:10413"/>
        <dbReference type="ChEBI" id="CHEBI:15378"/>
        <dbReference type="ChEBI" id="CHEBI:57856"/>
        <dbReference type="ChEBI" id="CHEBI:59789"/>
        <dbReference type="ChEBI" id="CHEBI:74269"/>
        <dbReference type="ChEBI" id="CHEBI:74481"/>
        <dbReference type="EC" id="2.1.1.242"/>
    </reaction>
</comment>
<dbReference type="GO" id="GO:0005737">
    <property type="term" value="C:cytoplasm"/>
    <property type="evidence" value="ECO:0007669"/>
    <property type="project" value="UniProtKB-SubCell"/>
</dbReference>
<protein>
    <recommendedName>
        <fullName evidence="1">Ribosomal RNA small subunit methyltransferase J</fullName>
        <ecNumber evidence="1">2.1.1.242</ecNumber>
    </recommendedName>
    <alternativeName>
        <fullName evidence="1">16S rRNA m2G1516 methyltransferase</fullName>
    </alternativeName>
    <alternativeName>
        <fullName evidence="1">rRNA (guanine-N(2)-)-methyltransferase</fullName>
    </alternativeName>
</protein>
<comment type="caution">
    <text evidence="1">Lacks conserved residue(s) required for the propagation of feature annotation.</text>
</comment>
<dbReference type="PANTHER" id="PTHR36112">
    <property type="entry name" value="RIBOSOMAL RNA SMALL SUBUNIT METHYLTRANSFERASE J"/>
    <property type="match status" value="1"/>
</dbReference>
<keyword evidence="1" id="KW-0963">Cytoplasm</keyword>
<dbReference type="Pfam" id="PF04445">
    <property type="entry name" value="SAM_MT"/>
    <property type="match status" value="1"/>
</dbReference>
<reference evidence="2 3" key="1">
    <citation type="submission" date="2010-06" db="EMBL/GenBank/DDBJ databases">
        <title>Complete sequence of chromosome of Nitrosococcus watsoni C-113.</title>
        <authorList>
            <consortium name="US DOE Joint Genome Institute"/>
            <person name="Lucas S."/>
            <person name="Copeland A."/>
            <person name="Lapidus A."/>
            <person name="Cheng J.-F."/>
            <person name="Bruce D."/>
            <person name="Goodwin L."/>
            <person name="Pitluck S."/>
            <person name="Malfatti S.A."/>
            <person name="Chain P.S.G."/>
            <person name="Land M."/>
            <person name="Hauser L."/>
            <person name="Kyrpides N."/>
            <person name="Ivanova N."/>
            <person name="Cambell M.A."/>
            <person name="Heidelberg J.F."/>
            <person name="Klotz M.G."/>
            <person name="Woyke T."/>
        </authorList>
    </citation>
    <scope>NUCLEOTIDE SEQUENCE [LARGE SCALE GENOMIC DNA]</scope>
    <source>
        <strain evidence="2 3">C-113</strain>
    </source>
</reference>
<keyword evidence="1" id="KW-0489">Methyltransferase</keyword>
<dbReference type="HOGENOM" id="CLU_076324_0_1_6"/>
<accession>D8K7D1</accession>
<proteinExistence type="inferred from homology"/>
<dbReference type="InterPro" id="IPR007536">
    <property type="entry name" value="16SrRNA_methylTrfase_J"/>
</dbReference>
<comment type="similarity">
    <text evidence="1">Belongs to the methyltransferase superfamily. RsmJ family.</text>
</comment>
<comment type="function">
    <text evidence="1">Specifically methylates the guanosine in position 1516 of 16S rRNA.</text>
</comment>
<dbReference type="GO" id="GO:0008990">
    <property type="term" value="F:rRNA (guanine-N2-)-methyltransferase activity"/>
    <property type="evidence" value="ECO:0007669"/>
    <property type="project" value="UniProtKB-UniRule"/>
</dbReference>
<keyword evidence="1" id="KW-0808">Transferase</keyword>
<keyword evidence="1" id="KW-0698">rRNA processing</keyword>
<evidence type="ECO:0000256" key="1">
    <source>
        <dbReference type="HAMAP-Rule" id="MF_01523"/>
    </source>
</evidence>
<feature type="binding site" evidence="1">
    <location>
        <position position="178"/>
    </location>
    <ligand>
        <name>S-adenosyl-L-methionine</name>
        <dbReference type="ChEBI" id="CHEBI:59789"/>
    </ligand>
</feature>
<dbReference type="Gene3D" id="3.40.50.150">
    <property type="entry name" value="Vaccinia Virus protein VP39"/>
    <property type="match status" value="1"/>
</dbReference>
<dbReference type="HAMAP" id="MF_01523">
    <property type="entry name" value="16SrRNA_methyltr_J"/>
    <property type="match status" value="1"/>
</dbReference>
<dbReference type="SUPFAM" id="SSF53335">
    <property type="entry name" value="S-adenosyl-L-methionine-dependent methyltransferases"/>
    <property type="match status" value="1"/>
</dbReference>